<comment type="caution">
    <text evidence="8">The sequence shown here is derived from an EMBL/GenBank/DDBJ whole genome shotgun (WGS) entry which is preliminary data.</text>
</comment>
<dbReference type="GO" id="GO:0008113">
    <property type="term" value="F:peptide-methionine (S)-S-oxide reductase activity"/>
    <property type="evidence" value="ECO:0007669"/>
    <property type="project" value="UniProtKB-UniRule"/>
</dbReference>
<evidence type="ECO:0000256" key="2">
    <source>
        <dbReference type="ARBA" id="ARBA00023002"/>
    </source>
</evidence>
<feature type="chain" id="PRO_5016379058" description="Peptide methionine sulfoxide reductase MsrA" evidence="6">
    <location>
        <begin position="31"/>
        <end position="203"/>
    </location>
</feature>
<feature type="active site" evidence="5">
    <location>
        <position position="41"/>
    </location>
</feature>
<evidence type="ECO:0000313" key="8">
    <source>
        <dbReference type="EMBL" id="PYE01245.1"/>
    </source>
</evidence>
<gene>
    <name evidence="5 8" type="primary">msrA</name>
    <name evidence="8" type="ORF">DNJ73_07460</name>
</gene>
<dbReference type="PANTHER" id="PTHR43774:SF1">
    <property type="entry name" value="PEPTIDE METHIONINE SULFOXIDE REDUCTASE MSRA 2"/>
    <property type="match status" value="1"/>
</dbReference>
<dbReference type="PANTHER" id="PTHR43774">
    <property type="entry name" value="PEPTIDE METHIONINE SULFOXIDE REDUCTASE"/>
    <property type="match status" value="1"/>
</dbReference>
<comment type="catalytic activity">
    <reaction evidence="3 5">
        <text>L-methionyl-[protein] + [thioredoxin]-disulfide + H2O = L-methionyl-(S)-S-oxide-[protein] + [thioredoxin]-dithiol</text>
        <dbReference type="Rhea" id="RHEA:14217"/>
        <dbReference type="Rhea" id="RHEA-COMP:10698"/>
        <dbReference type="Rhea" id="RHEA-COMP:10700"/>
        <dbReference type="Rhea" id="RHEA-COMP:12313"/>
        <dbReference type="Rhea" id="RHEA-COMP:12315"/>
        <dbReference type="ChEBI" id="CHEBI:15377"/>
        <dbReference type="ChEBI" id="CHEBI:16044"/>
        <dbReference type="ChEBI" id="CHEBI:29950"/>
        <dbReference type="ChEBI" id="CHEBI:44120"/>
        <dbReference type="ChEBI" id="CHEBI:50058"/>
        <dbReference type="EC" id="1.8.4.11"/>
    </reaction>
</comment>
<dbReference type="NCBIfam" id="TIGR00401">
    <property type="entry name" value="msrA"/>
    <property type="match status" value="1"/>
</dbReference>
<proteinExistence type="inferred from homology"/>
<feature type="signal peptide" evidence="6">
    <location>
        <begin position="1"/>
        <end position="30"/>
    </location>
</feature>
<comment type="function">
    <text evidence="5">Has an important function as a repair enzyme for proteins that have been inactivated by oxidation. Catalyzes the reversible oxidation-reduction of methionine sulfoxide in proteins to methionine.</text>
</comment>
<dbReference type="AlphaFoldDB" id="A0A318QXL0"/>
<comment type="catalytic activity">
    <reaction evidence="4 5">
        <text>[thioredoxin]-disulfide + L-methionine + H2O = L-methionine (S)-S-oxide + [thioredoxin]-dithiol</text>
        <dbReference type="Rhea" id="RHEA:19993"/>
        <dbReference type="Rhea" id="RHEA-COMP:10698"/>
        <dbReference type="Rhea" id="RHEA-COMP:10700"/>
        <dbReference type="ChEBI" id="CHEBI:15377"/>
        <dbReference type="ChEBI" id="CHEBI:29950"/>
        <dbReference type="ChEBI" id="CHEBI:50058"/>
        <dbReference type="ChEBI" id="CHEBI:57844"/>
        <dbReference type="ChEBI" id="CHEBI:58772"/>
        <dbReference type="EC" id="1.8.4.11"/>
    </reaction>
</comment>
<evidence type="ECO:0000256" key="5">
    <source>
        <dbReference type="HAMAP-Rule" id="MF_01401"/>
    </source>
</evidence>
<protein>
    <recommendedName>
        <fullName evidence="5">Peptide methionine sulfoxide reductase MsrA</fullName>
        <shortName evidence="5">Protein-methionine-S-oxide reductase</shortName>
        <ecNumber evidence="5">1.8.4.11</ecNumber>
    </recommendedName>
    <alternativeName>
        <fullName evidence="5">Peptide-methionine (S)-S-oxide reductase</fullName>
        <shortName evidence="5">Peptide Met(O) reductase</shortName>
    </alternativeName>
</protein>
<keyword evidence="6" id="KW-0732">Signal</keyword>
<evidence type="ECO:0000259" key="7">
    <source>
        <dbReference type="Pfam" id="PF01625"/>
    </source>
</evidence>
<comment type="similarity">
    <text evidence="1 5">Belongs to the MsrA Met sulfoxide reductase family.</text>
</comment>
<name>A0A318QXL0_PROMR</name>
<reference evidence="8 9" key="1">
    <citation type="journal article" date="2018" name="Appl. Environ. Microbiol.">
        <title>Genome rearrangement shapes Prochlorococcus ecological adaptation.</title>
        <authorList>
            <person name="Yan W."/>
            <person name="Wei S."/>
            <person name="Wang Q."/>
            <person name="Xiao X."/>
            <person name="Zeng Q."/>
            <person name="Jiao N."/>
            <person name="Zhang R."/>
        </authorList>
    </citation>
    <scope>NUCLEOTIDE SEQUENCE [LARGE SCALE GENOMIC DNA]</scope>
    <source>
        <strain evidence="8 9">XMU1408</strain>
    </source>
</reference>
<evidence type="ECO:0000256" key="3">
    <source>
        <dbReference type="ARBA" id="ARBA00047806"/>
    </source>
</evidence>
<sequence length="203" mass="23412">MILMNKILRKIIVACMLLQIAIFCPFQALAESEEAIFAGGCFWCLEHDLEKLDGVVSAESGYSGGDLNNPTYENHSGHQEVVKVSFDSQVISYKDLLKQYWVNIDPFDNKGQFCDRGDSYKPVIFTSNQEQELDAKESQKNISVALNIPLDQLKVDIIDSKVFWLAENYHQDFAIKNPIKYKFYRTSCGRDNRLKKVWGEYRY</sequence>
<dbReference type="EMBL" id="QJUE01000005">
    <property type="protein sequence ID" value="PYE01245.1"/>
    <property type="molecule type" value="Genomic_DNA"/>
</dbReference>
<evidence type="ECO:0000256" key="4">
    <source>
        <dbReference type="ARBA" id="ARBA00048782"/>
    </source>
</evidence>
<evidence type="ECO:0000313" key="9">
    <source>
        <dbReference type="Proteomes" id="UP000247807"/>
    </source>
</evidence>
<evidence type="ECO:0000256" key="6">
    <source>
        <dbReference type="SAM" id="SignalP"/>
    </source>
</evidence>
<dbReference type="OrthoDB" id="4174719at2"/>
<keyword evidence="2 5" id="KW-0560">Oxidoreductase</keyword>
<feature type="domain" description="Peptide methionine sulphoxide reductase MsrA" evidence="7">
    <location>
        <begin position="34"/>
        <end position="182"/>
    </location>
</feature>
<dbReference type="Pfam" id="PF01625">
    <property type="entry name" value="PMSR"/>
    <property type="match status" value="1"/>
</dbReference>
<dbReference type="RefSeq" id="WP_158467073.1">
    <property type="nucleotide sequence ID" value="NZ_QJUE01000005.1"/>
</dbReference>
<dbReference type="Gene3D" id="3.30.1060.10">
    <property type="entry name" value="Peptide methionine sulphoxide reductase MsrA"/>
    <property type="match status" value="1"/>
</dbReference>
<organism evidence="8 9">
    <name type="scientific">Prochlorococcus marinus XMU1408</name>
    <dbReference type="NCBI Taxonomy" id="2213228"/>
    <lineage>
        <taxon>Bacteria</taxon>
        <taxon>Bacillati</taxon>
        <taxon>Cyanobacteriota</taxon>
        <taxon>Cyanophyceae</taxon>
        <taxon>Synechococcales</taxon>
        <taxon>Prochlorococcaceae</taxon>
        <taxon>Prochlorococcus</taxon>
    </lineage>
</organism>
<dbReference type="GO" id="GO:0033744">
    <property type="term" value="F:L-methionine:thioredoxin-disulfide S-oxidoreductase activity"/>
    <property type="evidence" value="ECO:0007669"/>
    <property type="project" value="RHEA"/>
</dbReference>
<dbReference type="InterPro" id="IPR036509">
    <property type="entry name" value="Met_Sox_Rdtase_MsrA_sf"/>
</dbReference>
<dbReference type="SUPFAM" id="SSF55068">
    <property type="entry name" value="Peptide methionine sulfoxide reductase"/>
    <property type="match status" value="1"/>
</dbReference>
<dbReference type="EC" id="1.8.4.11" evidence="5"/>
<accession>A0A318QXL0</accession>
<dbReference type="Proteomes" id="UP000247807">
    <property type="component" value="Unassembled WGS sequence"/>
</dbReference>
<dbReference type="HAMAP" id="MF_01401">
    <property type="entry name" value="MsrA"/>
    <property type="match status" value="1"/>
</dbReference>
<dbReference type="InterPro" id="IPR002569">
    <property type="entry name" value="Met_Sox_Rdtase_MsrA_dom"/>
</dbReference>
<evidence type="ECO:0000256" key="1">
    <source>
        <dbReference type="ARBA" id="ARBA00005591"/>
    </source>
</evidence>